<evidence type="ECO:0000256" key="1">
    <source>
        <dbReference type="ARBA" id="ARBA00022679"/>
    </source>
</evidence>
<feature type="domain" description="Carbohydrate kinase PfkB" evidence="3">
    <location>
        <begin position="11"/>
        <end position="308"/>
    </location>
</feature>
<keyword evidence="2" id="KW-0418">Kinase</keyword>
<dbReference type="EMBL" id="PCTS01000016">
    <property type="protein sequence ID" value="PIP86593.1"/>
    <property type="molecule type" value="Genomic_DNA"/>
</dbReference>
<dbReference type="PANTHER" id="PTHR10584:SF166">
    <property type="entry name" value="RIBOKINASE"/>
    <property type="match status" value="1"/>
</dbReference>
<proteinExistence type="predicted"/>
<dbReference type="GO" id="GO:0016301">
    <property type="term" value="F:kinase activity"/>
    <property type="evidence" value="ECO:0007669"/>
    <property type="project" value="UniProtKB-KW"/>
</dbReference>
<evidence type="ECO:0000256" key="2">
    <source>
        <dbReference type="ARBA" id="ARBA00022777"/>
    </source>
</evidence>
<dbReference type="Proteomes" id="UP000231276">
    <property type="component" value="Unassembled WGS sequence"/>
</dbReference>
<reference evidence="4 5" key="1">
    <citation type="submission" date="2017-09" db="EMBL/GenBank/DDBJ databases">
        <title>Depth-based differentiation of microbial function through sediment-hosted aquifers and enrichment of novel symbionts in the deep terrestrial subsurface.</title>
        <authorList>
            <person name="Probst A.J."/>
            <person name="Ladd B."/>
            <person name="Jarett J.K."/>
            <person name="Geller-Mcgrath D.E."/>
            <person name="Sieber C.M."/>
            <person name="Emerson J.B."/>
            <person name="Anantharaman K."/>
            <person name="Thomas B.C."/>
            <person name="Malmstrom R."/>
            <person name="Stieglmeier M."/>
            <person name="Klingl A."/>
            <person name="Woyke T."/>
            <person name="Ryan C.M."/>
            <person name="Banfield J.F."/>
        </authorList>
    </citation>
    <scope>NUCLEOTIDE SEQUENCE [LARGE SCALE GENOMIC DNA]</scope>
    <source>
        <strain evidence="4">CG22_combo_CG10-13_8_21_14_all_43_18</strain>
    </source>
</reference>
<dbReference type="Pfam" id="PF00294">
    <property type="entry name" value="PfkB"/>
    <property type="match status" value="1"/>
</dbReference>
<dbReference type="GO" id="GO:0005829">
    <property type="term" value="C:cytosol"/>
    <property type="evidence" value="ECO:0007669"/>
    <property type="project" value="TreeGrafter"/>
</dbReference>
<accession>A0A2H0DWN8</accession>
<evidence type="ECO:0000313" key="4">
    <source>
        <dbReference type="EMBL" id="PIP86593.1"/>
    </source>
</evidence>
<organism evidence="4 5">
    <name type="scientific">Candidatus Campbellbacteria bacterium CG22_combo_CG10-13_8_21_14_all_43_18</name>
    <dbReference type="NCBI Taxonomy" id="1974530"/>
    <lineage>
        <taxon>Bacteria</taxon>
        <taxon>Candidatus Campbelliibacteriota</taxon>
    </lineage>
</organism>
<keyword evidence="1" id="KW-0808">Transferase</keyword>
<dbReference type="AlphaFoldDB" id="A0A2H0DWN8"/>
<dbReference type="SUPFAM" id="SSF53613">
    <property type="entry name" value="Ribokinase-like"/>
    <property type="match status" value="1"/>
</dbReference>
<gene>
    <name evidence="4" type="ORF">COW82_01235</name>
</gene>
<sequence>MGEENYKYDFVSIGDITIDCFIKLEEFSVHADRGKKEICLDFGEKIPYTEAVEIPAVGNSPNASVSASKLGLKSAVVTNLGRDMNGEKCLNSLKKDGVSVEFVRKHAGIKTNYHYVLRYEEERTILIKHEKYPYELPEMPAIKWLYLSSLGENSLPYHQKIAQWLGEHPETRLSFQPGTFQIELGFEKLKPLYEAAGLFFCNKEEARKILKTKEDDVKKLLKGIRGLGPKIAVITDGANGASTYDGKEMWHMPMYPDPAPPVDRTGAGDSFSSTLTSFLAKGLPVQEALRRAPINSMSVVQYIGAQEGLLSKKKLEQFLENAPADYKAIKIA</sequence>
<evidence type="ECO:0000313" key="5">
    <source>
        <dbReference type="Proteomes" id="UP000231276"/>
    </source>
</evidence>
<evidence type="ECO:0000259" key="3">
    <source>
        <dbReference type="Pfam" id="PF00294"/>
    </source>
</evidence>
<dbReference type="Gene3D" id="3.40.1190.20">
    <property type="match status" value="1"/>
</dbReference>
<dbReference type="PANTHER" id="PTHR10584">
    <property type="entry name" value="SUGAR KINASE"/>
    <property type="match status" value="1"/>
</dbReference>
<protein>
    <recommendedName>
        <fullName evidence="3">Carbohydrate kinase PfkB domain-containing protein</fullName>
    </recommendedName>
</protein>
<comment type="caution">
    <text evidence="4">The sequence shown here is derived from an EMBL/GenBank/DDBJ whole genome shotgun (WGS) entry which is preliminary data.</text>
</comment>
<dbReference type="InterPro" id="IPR011611">
    <property type="entry name" value="PfkB_dom"/>
</dbReference>
<name>A0A2H0DWN8_9BACT</name>
<dbReference type="InterPro" id="IPR029056">
    <property type="entry name" value="Ribokinase-like"/>
</dbReference>